<gene>
    <name evidence="3" type="ORF">J2I46_12430</name>
</gene>
<dbReference type="PANTHER" id="PTHR30160">
    <property type="entry name" value="TETRAACYLDISACCHARIDE 4'-KINASE-RELATED"/>
    <property type="match status" value="1"/>
</dbReference>
<accession>A0ABS3JHB3</accession>
<organism evidence="3 4">
    <name type="scientific">Fibrella forsythiae</name>
    <dbReference type="NCBI Taxonomy" id="2817061"/>
    <lineage>
        <taxon>Bacteria</taxon>
        <taxon>Pseudomonadati</taxon>
        <taxon>Bacteroidota</taxon>
        <taxon>Cytophagia</taxon>
        <taxon>Cytophagales</taxon>
        <taxon>Spirosomataceae</taxon>
        <taxon>Fibrella</taxon>
    </lineage>
</organism>
<keyword evidence="4" id="KW-1185">Reference proteome</keyword>
<protein>
    <submittedName>
        <fullName evidence="3">Glycosyltransferase family 9 protein</fullName>
    </submittedName>
</protein>
<dbReference type="CDD" id="cd03789">
    <property type="entry name" value="GT9_LPS_heptosyltransferase"/>
    <property type="match status" value="1"/>
</dbReference>
<dbReference type="Gene3D" id="3.40.50.2000">
    <property type="entry name" value="Glycogen Phosphorylase B"/>
    <property type="match status" value="2"/>
</dbReference>
<dbReference type="Pfam" id="PF01075">
    <property type="entry name" value="Glyco_transf_9"/>
    <property type="match status" value="1"/>
</dbReference>
<evidence type="ECO:0000256" key="2">
    <source>
        <dbReference type="ARBA" id="ARBA00022679"/>
    </source>
</evidence>
<dbReference type="EMBL" id="JAFMYW010000003">
    <property type="protein sequence ID" value="MBO0949395.1"/>
    <property type="molecule type" value="Genomic_DNA"/>
</dbReference>
<evidence type="ECO:0000313" key="4">
    <source>
        <dbReference type="Proteomes" id="UP000664628"/>
    </source>
</evidence>
<evidence type="ECO:0000256" key="1">
    <source>
        <dbReference type="ARBA" id="ARBA00022676"/>
    </source>
</evidence>
<comment type="caution">
    <text evidence="3">The sequence shown here is derived from an EMBL/GenBank/DDBJ whole genome shotgun (WGS) entry which is preliminary data.</text>
</comment>
<evidence type="ECO:0000313" key="3">
    <source>
        <dbReference type="EMBL" id="MBO0949395.1"/>
    </source>
</evidence>
<dbReference type="InterPro" id="IPR002201">
    <property type="entry name" value="Glyco_trans_9"/>
</dbReference>
<sequence length="333" mass="37010">MPARFLIIQTAFIGDVILATALLEDIHRAWPTAEIDLLVRQGNETLFTNHPFINQVLIWEKKQGKYRSLWQLLGQIRATPYRAVINLQRFGATGLLTIFSGAERTIGFDKNPFSSWFTYRIPHQIGQHRHEVERNNNLLGPLGIAGFSQNRPKLYPSPADYSAVSPWQSGPYVCIAPTSVWFTKQFPAKGWVKVIQQLPAHWTVYLLGAPGDTGACEHIRIETDSNRVVNLAGKLSLLQSAALMQGAQMNYVNDSAPMHLCSAMNAPTTAVFCSTVPGFGFGPLADKSRVAEIRELIECRPCNLHGRKACPLGHFRCATEIDIKDIVGETEGQ</sequence>
<name>A0ABS3JHB3_9BACT</name>
<proteinExistence type="predicted"/>
<dbReference type="InterPro" id="IPR051199">
    <property type="entry name" value="LPS_LOS_Heptosyltrfase"/>
</dbReference>
<keyword evidence="2" id="KW-0808">Transferase</keyword>
<dbReference type="SUPFAM" id="SSF53756">
    <property type="entry name" value="UDP-Glycosyltransferase/glycogen phosphorylase"/>
    <property type="match status" value="1"/>
</dbReference>
<dbReference type="Proteomes" id="UP000664628">
    <property type="component" value="Unassembled WGS sequence"/>
</dbReference>
<reference evidence="3 4" key="1">
    <citation type="submission" date="2021-03" db="EMBL/GenBank/DDBJ databases">
        <title>Fibrella sp. HMF5405 genome sequencing and assembly.</title>
        <authorList>
            <person name="Kang H."/>
            <person name="Kim H."/>
            <person name="Bae S."/>
            <person name="Joh K."/>
        </authorList>
    </citation>
    <scope>NUCLEOTIDE SEQUENCE [LARGE SCALE GENOMIC DNA]</scope>
    <source>
        <strain evidence="3 4">HMF5405</strain>
    </source>
</reference>
<dbReference type="RefSeq" id="WP_207329360.1">
    <property type="nucleotide sequence ID" value="NZ_JAFMYW010000003.1"/>
</dbReference>
<dbReference type="PANTHER" id="PTHR30160:SF1">
    <property type="entry name" value="LIPOPOLYSACCHARIDE 1,2-N-ACETYLGLUCOSAMINETRANSFERASE-RELATED"/>
    <property type="match status" value="1"/>
</dbReference>
<keyword evidence="1" id="KW-0328">Glycosyltransferase</keyword>